<organism evidence="1 2">
    <name type="scientific">Candidatus Sherwoodlollariibacterium unditelluris</name>
    <dbReference type="NCBI Taxonomy" id="1974757"/>
    <lineage>
        <taxon>Bacteria</taxon>
        <taxon>Pseudomonadati</taxon>
        <taxon>Candidatus Omnitrophota</taxon>
        <taxon>Candidatus Sherwoodlollariibacterium</taxon>
    </lineage>
</organism>
<dbReference type="EMBL" id="PCRK01000026">
    <property type="protein sequence ID" value="PIP19691.1"/>
    <property type="molecule type" value="Genomic_DNA"/>
</dbReference>
<name>A0A2G9YMF8_9BACT</name>
<dbReference type="Proteomes" id="UP000231292">
    <property type="component" value="Unassembled WGS sequence"/>
</dbReference>
<dbReference type="AlphaFoldDB" id="A0A2G9YMF8"/>
<reference evidence="1 2" key="1">
    <citation type="submission" date="2017-09" db="EMBL/GenBank/DDBJ databases">
        <title>Depth-based differentiation of microbial function through sediment-hosted aquifers and enrichment of novel symbionts in the deep terrestrial subsurface.</title>
        <authorList>
            <person name="Probst A.J."/>
            <person name="Ladd B."/>
            <person name="Jarett J.K."/>
            <person name="Geller-Mcgrath D.E."/>
            <person name="Sieber C.M."/>
            <person name="Emerson J.B."/>
            <person name="Anantharaman K."/>
            <person name="Thomas B.C."/>
            <person name="Malmstrom R."/>
            <person name="Stieglmeier M."/>
            <person name="Klingl A."/>
            <person name="Woyke T."/>
            <person name="Ryan C.M."/>
            <person name="Banfield J.F."/>
        </authorList>
    </citation>
    <scope>NUCLEOTIDE SEQUENCE [LARGE SCALE GENOMIC DNA]</scope>
    <source>
        <strain evidence="1">CG23_combo_of_CG06-09_8_20_14_all_41_10</strain>
    </source>
</reference>
<protein>
    <submittedName>
        <fullName evidence="1">Uncharacterized protein</fullName>
    </submittedName>
</protein>
<sequence length="91" mass="10456">MIMNWDSATETKFRLFISKIPVFHRHITEEAVVKKAAENAGARGSVLVEEQDVLCAFFSDVPSPFYSMMCRLLEQTGFDYKKYGFPKNVNK</sequence>
<proteinExistence type="predicted"/>
<evidence type="ECO:0000313" key="2">
    <source>
        <dbReference type="Proteomes" id="UP000231292"/>
    </source>
</evidence>
<accession>A0A2G9YMF8</accession>
<comment type="caution">
    <text evidence="1">The sequence shown here is derived from an EMBL/GenBank/DDBJ whole genome shotgun (WGS) entry which is preliminary data.</text>
</comment>
<gene>
    <name evidence="1" type="ORF">COX41_01470</name>
</gene>
<evidence type="ECO:0000313" key="1">
    <source>
        <dbReference type="EMBL" id="PIP19691.1"/>
    </source>
</evidence>